<keyword evidence="1" id="KW-0472">Membrane</keyword>
<comment type="caution">
    <text evidence="2">The sequence shown here is derived from an EMBL/GenBank/DDBJ whole genome shotgun (WGS) entry which is preliminary data.</text>
</comment>
<feature type="transmembrane region" description="Helical" evidence="1">
    <location>
        <begin position="123"/>
        <end position="146"/>
    </location>
</feature>
<proteinExistence type="predicted"/>
<dbReference type="InParanoid" id="A0A7J7CIQ7"/>
<sequence length="151" mass="17618">MNTHYFAIPTSKTCPMIVSNSFNLCRDGSLELNRDTITYNTCTCGGYNHGYHWDNYESPSNRPYGRDYWHSRNAFLKSYHFSDQDSIKDNKLKRSLKGLNKAAMGVVLDIRRDISRRRPGIRVFRFTLGLPSSFAVFSIRCFAPWFNKNKR</sequence>
<accession>A0A7J7CIQ7</accession>
<dbReference type="Proteomes" id="UP000593562">
    <property type="component" value="Unassembled WGS sequence"/>
</dbReference>
<keyword evidence="1" id="KW-0812">Transmembrane</keyword>
<dbReference type="AlphaFoldDB" id="A0A7J7CIQ7"/>
<keyword evidence="3" id="KW-1185">Reference proteome</keyword>
<evidence type="ECO:0000256" key="1">
    <source>
        <dbReference type="SAM" id="Phobius"/>
    </source>
</evidence>
<evidence type="ECO:0000313" key="2">
    <source>
        <dbReference type="EMBL" id="KAF5733919.1"/>
    </source>
</evidence>
<evidence type="ECO:0000313" key="3">
    <source>
        <dbReference type="Proteomes" id="UP000593562"/>
    </source>
</evidence>
<gene>
    <name evidence="2" type="ORF">HS088_TW16G00360</name>
</gene>
<protein>
    <submittedName>
        <fullName evidence="2">Uncharacterized protein</fullName>
    </submittedName>
</protein>
<reference evidence="2 3" key="1">
    <citation type="journal article" date="2020" name="Nat. Commun.">
        <title>Genome of Tripterygium wilfordii and identification of cytochrome P450 involved in triptolide biosynthesis.</title>
        <authorList>
            <person name="Tu L."/>
            <person name="Su P."/>
            <person name="Zhang Z."/>
            <person name="Gao L."/>
            <person name="Wang J."/>
            <person name="Hu T."/>
            <person name="Zhou J."/>
            <person name="Zhang Y."/>
            <person name="Zhao Y."/>
            <person name="Liu Y."/>
            <person name="Song Y."/>
            <person name="Tong Y."/>
            <person name="Lu Y."/>
            <person name="Yang J."/>
            <person name="Xu C."/>
            <person name="Jia M."/>
            <person name="Peters R.J."/>
            <person name="Huang L."/>
            <person name="Gao W."/>
        </authorList>
    </citation>
    <scope>NUCLEOTIDE SEQUENCE [LARGE SCALE GENOMIC DNA]</scope>
    <source>
        <strain evidence="3">cv. XIE 37</strain>
        <tissue evidence="2">Leaf</tissue>
    </source>
</reference>
<name>A0A7J7CIQ7_TRIWF</name>
<dbReference type="EMBL" id="JAAARO010000016">
    <property type="protein sequence ID" value="KAF5733919.1"/>
    <property type="molecule type" value="Genomic_DNA"/>
</dbReference>
<organism evidence="2 3">
    <name type="scientific">Tripterygium wilfordii</name>
    <name type="common">Thunder God vine</name>
    <dbReference type="NCBI Taxonomy" id="458696"/>
    <lineage>
        <taxon>Eukaryota</taxon>
        <taxon>Viridiplantae</taxon>
        <taxon>Streptophyta</taxon>
        <taxon>Embryophyta</taxon>
        <taxon>Tracheophyta</taxon>
        <taxon>Spermatophyta</taxon>
        <taxon>Magnoliopsida</taxon>
        <taxon>eudicotyledons</taxon>
        <taxon>Gunneridae</taxon>
        <taxon>Pentapetalae</taxon>
        <taxon>rosids</taxon>
        <taxon>fabids</taxon>
        <taxon>Celastrales</taxon>
        <taxon>Celastraceae</taxon>
        <taxon>Tripterygium</taxon>
    </lineage>
</organism>
<keyword evidence="1" id="KW-1133">Transmembrane helix</keyword>